<sequence>MFFKKKPRDISKNPFYDSGNTIVVHFECNKCGEKFRSHLRKYYDVSVNYGKGKGAYRLDKEFVGSKCQNKIQITADFSRAFRPLSFEIIGGRFLSEEEYGE</sequence>
<evidence type="ECO:0000313" key="2">
    <source>
        <dbReference type="Proteomes" id="UP000054092"/>
    </source>
</evidence>
<dbReference type="AlphaFoldDB" id="A0A117M3G2"/>
<proteinExistence type="predicted"/>
<gene>
    <name evidence="1" type="ORF">XD94_0108</name>
</gene>
<dbReference type="Proteomes" id="UP000054092">
    <property type="component" value="Unassembled WGS sequence"/>
</dbReference>
<organism evidence="1 2">
    <name type="scientific">Mesotoga prima</name>
    <dbReference type="NCBI Taxonomy" id="1184387"/>
    <lineage>
        <taxon>Bacteria</taxon>
        <taxon>Thermotogati</taxon>
        <taxon>Thermotogota</taxon>
        <taxon>Thermotogae</taxon>
        <taxon>Kosmotogales</taxon>
        <taxon>Kosmotogaceae</taxon>
        <taxon>Mesotoga</taxon>
    </lineage>
</organism>
<dbReference type="EMBL" id="LGGP01000009">
    <property type="protein sequence ID" value="KUK82224.1"/>
    <property type="molecule type" value="Genomic_DNA"/>
</dbReference>
<protein>
    <submittedName>
        <fullName evidence="1">Uncharacterized protein</fullName>
    </submittedName>
</protein>
<accession>A0A117M3G2</accession>
<evidence type="ECO:0000313" key="1">
    <source>
        <dbReference type="EMBL" id="KUK82224.1"/>
    </source>
</evidence>
<dbReference type="PATRIC" id="fig|1184387.3.peg.360"/>
<reference evidence="2" key="1">
    <citation type="journal article" date="2015" name="MBio">
        <title>Genome-Resolved Metagenomic Analysis Reveals Roles for Candidate Phyla and Other Microbial Community Members in Biogeochemical Transformations in Oil Reservoirs.</title>
        <authorList>
            <person name="Hu P."/>
            <person name="Tom L."/>
            <person name="Singh A."/>
            <person name="Thomas B.C."/>
            <person name="Baker B.J."/>
            <person name="Piceno Y.M."/>
            <person name="Andersen G.L."/>
            <person name="Banfield J.F."/>
        </authorList>
    </citation>
    <scope>NUCLEOTIDE SEQUENCE [LARGE SCALE GENOMIC DNA]</scope>
</reference>
<comment type="caution">
    <text evidence="1">The sequence shown here is derived from an EMBL/GenBank/DDBJ whole genome shotgun (WGS) entry which is preliminary data.</text>
</comment>
<name>A0A117M3G2_9BACT</name>